<dbReference type="EMBL" id="JBBCAQ010000036">
    <property type="protein sequence ID" value="KAK7576100.1"/>
    <property type="molecule type" value="Genomic_DNA"/>
</dbReference>
<keyword evidence="2" id="KW-0343">GTPase activation</keyword>
<dbReference type="SUPFAM" id="SSF52540">
    <property type="entry name" value="P-loop containing nucleoside triphosphate hydrolases"/>
    <property type="match status" value="1"/>
</dbReference>
<evidence type="ECO:0000256" key="2">
    <source>
        <dbReference type="ARBA" id="ARBA00022468"/>
    </source>
</evidence>
<evidence type="ECO:0000313" key="15">
    <source>
        <dbReference type="Proteomes" id="UP001367676"/>
    </source>
</evidence>
<dbReference type="SUPFAM" id="SSF57863">
    <property type="entry name" value="ArfGap/RecO-like zinc finger"/>
    <property type="match status" value="1"/>
</dbReference>
<dbReference type="Gene3D" id="1.25.40.20">
    <property type="entry name" value="Ankyrin repeat-containing domain"/>
    <property type="match status" value="1"/>
</dbReference>
<comment type="similarity">
    <text evidence="1">Belongs to the centaurin gamma-like family.</text>
</comment>
<feature type="domain" description="Arf-GAP" evidence="13">
    <location>
        <begin position="624"/>
        <end position="737"/>
    </location>
</feature>
<dbReference type="FunFam" id="1.10.220.150:FF:000001">
    <property type="entry name" value="Arf-GAP with GTPase, ANK repeat and PH domain-containing protein 1"/>
    <property type="match status" value="1"/>
</dbReference>
<evidence type="ECO:0000256" key="8">
    <source>
        <dbReference type="ARBA" id="ARBA00023134"/>
    </source>
</evidence>
<dbReference type="GO" id="GO:0005525">
    <property type="term" value="F:GTP binding"/>
    <property type="evidence" value="ECO:0007669"/>
    <property type="project" value="UniProtKB-KW"/>
</dbReference>
<feature type="compositionally biased region" description="Low complexity" evidence="11">
    <location>
        <begin position="360"/>
        <end position="369"/>
    </location>
</feature>
<dbReference type="InterPro" id="IPR051282">
    <property type="entry name" value="Arf-GAP_GTPase_ANK_PH"/>
</dbReference>
<dbReference type="InterPro" id="IPR036770">
    <property type="entry name" value="Ankyrin_rpt-contain_sf"/>
</dbReference>
<dbReference type="InterPro" id="IPR038508">
    <property type="entry name" value="ArfGAP_dom_sf"/>
</dbReference>
<dbReference type="PROSITE" id="PS50088">
    <property type="entry name" value="ANK_REPEAT"/>
    <property type="match status" value="1"/>
</dbReference>
<evidence type="ECO:0000256" key="9">
    <source>
        <dbReference type="PROSITE-ProRule" id="PRU00023"/>
    </source>
</evidence>
<evidence type="ECO:0000256" key="1">
    <source>
        <dbReference type="ARBA" id="ARBA00005430"/>
    </source>
</evidence>
<dbReference type="Pfam" id="PF01412">
    <property type="entry name" value="ArfGap"/>
    <property type="match status" value="1"/>
</dbReference>
<dbReference type="FunFam" id="2.30.29.30:FF:000109">
    <property type="entry name" value="Arf-GAP with GTPase, ANK repeat and PH domain-containing protein 1"/>
    <property type="match status" value="1"/>
</dbReference>
<keyword evidence="5 10" id="KW-0863">Zinc-finger</keyword>
<dbReference type="FunFam" id="3.40.50.300:FF:000178">
    <property type="entry name" value="Arf-GAP with GTPase, ANK repeat and PH domain-containing protein 1"/>
    <property type="match status" value="1"/>
</dbReference>
<keyword evidence="15" id="KW-1185">Reference proteome</keyword>
<dbReference type="InterPro" id="IPR002110">
    <property type="entry name" value="Ankyrin_rpt"/>
</dbReference>
<dbReference type="InterPro" id="IPR011993">
    <property type="entry name" value="PH-like_dom_sf"/>
</dbReference>
<evidence type="ECO:0008006" key="16">
    <source>
        <dbReference type="Google" id="ProtNLM"/>
    </source>
</evidence>
<keyword evidence="8" id="KW-0342">GTP-binding</keyword>
<gene>
    <name evidence="14" type="ORF">V9T40_012386</name>
</gene>
<evidence type="ECO:0000256" key="4">
    <source>
        <dbReference type="ARBA" id="ARBA00022741"/>
    </source>
</evidence>
<dbReference type="SMART" id="SM00173">
    <property type="entry name" value="RAS"/>
    <property type="match status" value="1"/>
</dbReference>
<dbReference type="CDD" id="cd08836">
    <property type="entry name" value="ArfGap_AGAP"/>
    <property type="match status" value="1"/>
</dbReference>
<accession>A0AAN9T9F6</accession>
<dbReference type="SUPFAM" id="SSF48403">
    <property type="entry name" value="Ankyrin repeat"/>
    <property type="match status" value="1"/>
</dbReference>
<dbReference type="SMART" id="SM00175">
    <property type="entry name" value="RAB"/>
    <property type="match status" value="1"/>
</dbReference>
<keyword evidence="3" id="KW-0479">Metal-binding</keyword>
<dbReference type="PROSITE" id="PS51419">
    <property type="entry name" value="RAB"/>
    <property type="match status" value="1"/>
</dbReference>
<dbReference type="Proteomes" id="UP001367676">
    <property type="component" value="Unassembled WGS sequence"/>
</dbReference>
<dbReference type="SMART" id="SM00233">
    <property type="entry name" value="PH"/>
    <property type="match status" value="1"/>
</dbReference>
<dbReference type="GO" id="GO:0008270">
    <property type="term" value="F:zinc ion binding"/>
    <property type="evidence" value="ECO:0007669"/>
    <property type="project" value="UniProtKB-KW"/>
</dbReference>
<keyword evidence="4" id="KW-0547">Nucleotide-binding</keyword>
<feature type="repeat" description="ANK" evidence="9">
    <location>
        <begin position="783"/>
        <end position="815"/>
    </location>
</feature>
<evidence type="ECO:0000256" key="11">
    <source>
        <dbReference type="SAM" id="MobiDB-lite"/>
    </source>
</evidence>
<keyword evidence="7 9" id="KW-0040">ANK repeat</keyword>
<dbReference type="Gene3D" id="1.10.220.150">
    <property type="entry name" value="Arf GTPase activating protein"/>
    <property type="match status" value="1"/>
</dbReference>
<comment type="caution">
    <text evidence="14">The sequence shown here is derived from an EMBL/GenBank/DDBJ whole genome shotgun (WGS) entry which is preliminary data.</text>
</comment>
<dbReference type="CDD" id="cd01250">
    <property type="entry name" value="PH_AGAP"/>
    <property type="match status" value="1"/>
</dbReference>
<evidence type="ECO:0000259" key="12">
    <source>
        <dbReference type="PROSITE" id="PS50003"/>
    </source>
</evidence>
<evidence type="ECO:0000256" key="5">
    <source>
        <dbReference type="ARBA" id="ARBA00022771"/>
    </source>
</evidence>
<dbReference type="InterPro" id="IPR037278">
    <property type="entry name" value="ARFGAP/RecO"/>
</dbReference>
<sequence>MLLYSLNNNESSNIWKFSNLESVSPYSFTLKNRRGYVEKRRKDISPTPYILAFTILSHSFVNSQEWTLSRSVPDLRIGIVGSLASGKSALVHRYLTGSYMQEESPEGGRFKKEVVIDGQSHLLLIRDEGGLPELQFTSWVDAVIFVFSLENEASFNAIYGYYTKLSHYRNTTEKDIPIILVGTQDAVTETNPRVIDDARARKLAADLKRCTYYETCATYGLNVERVFQDACQKIIQQRLVCSVTCMTPSDSRPATPGTPSTNSSLSLNHYSSLKHIAGLGPSPSPCSNLSVPTTPYAMFSSPSSPKHVSQSLLCKDSILNSSRMNLTSSVGNLSRHPQELTISLEGTGSSRLDSFPKDLPTPSSTPTTSRKIRRRSNLFMTSLKKGDDKMKNGELGSGRAIPLKQGYLYKKSNKTLNKDWKKKYVTLCDDGRLTYHPSLHDYMEDVHGKEISLQYVTVKIPGHKPRGSKTVNSSSISEPFVNLSISSSQYKEKRCSDKVLLTAFEVFKEPNSKSASNNEDSVMIMSNNSLTITNGYNDGKAETPHVKKRHRRLKSASVKNQDNDDYDGYEFLIVSLDNKQWRFEAASIDERNEWVAAIEQQILSSLQGNESNRGKSRLNSSLEAATILSIRTCVTGNGSCVDCNAPNPDWASLNIGVLMCIECSGIHRNLGSHISKVRSLDLDEWPPAHLSVMLSIGNALANSVWESGAANKEKPSRNSKREQKEQWIKSKYETKEFLPSIFGPCSITQQLADAILRNDMKQVIIMLAHASSEDINAPLSQRDLRRPIHIACSVTCLPVVQLLLWHNADVKLTDHEGRTCLSYVNSNPKLPPDSSSSTNYSVLRDLLINSGCPDTNGLNGKSNNCAGTLSRQKNSIPSLDKLPSSVI</sequence>
<evidence type="ECO:0000256" key="3">
    <source>
        <dbReference type="ARBA" id="ARBA00022723"/>
    </source>
</evidence>
<dbReference type="SMART" id="SM00105">
    <property type="entry name" value="ArfGap"/>
    <property type="match status" value="1"/>
</dbReference>
<dbReference type="PANTHER" id="PTHR45819:SF5">
    <property type="entry name" value="CENTAURIN-GAMMA-1A"/>
    <property type="match status" value="1"/>
</dbReference>
<dbReference type="GO" id="GO:0003924">
    <property type="term" value="F:GTPase activity"/>
    <property type="evidence" value="ECO:0007669"/>
    <property type="project" value="InterPro"/>
</dbReference>
<feature type="region of interest" description="Disordered" evidence="11">
    <location>
        <begin position="346"/>
        <end position="371"/>
    </location>
</feature>
<evidence type="ECO:0000313" key="14">
    <source>
        <dbReference type="EMBL" id="KAK7576100.1"/>
    </source>
</evidence>
<evidence type="ECO:0000256" key="10">
    <source>
        <dbReference type="PROSITE-ProRule" id="PRU00288"/>
    </source>
</evidence>
<dbReference type="InterPro" id="IPR001164">
    <property type="entry name" value="ArfGAP_dom"/>
</dbReference>
<evidence type="ECO:0000256" key="7">
    <source>
        <dbReference type="ARBA" id="ARBA00023043"/>
    </source>
</evidence>
<organism evidence="14 15">
    <name type="scientific">Parthenolecanium corni</name>
    <dbReference type="NCBI Taxonomy" id="536013"/>
    <lineage>
        <taxon>Eukaryota</taxon>
        <taxon>Metazoa</taxon>
        <taxon>Ecdysozoa</taxon>
        <taxon>Arthropoda</taxon>
        <taxon>Hexapoda</taxon>
        <taxon>Insecta</taxon>
        <taxon>Pterygota</taxon>
        <taxon>Neoptera</taxon>
        <taxon>Paraneoptera</taxon>
        <taxon>Hemiptera</taxon>
        <taxon>Sternorrhyncha</taxon>
        <taxon>Coccoidea</taxon>
        <taxon>Coccidae</taxon>
        <taxon>Parthenolecanium</taxon>
    </lineage>
</organism>
<dbReference type="InterPro" id="IPR001849">
    <property type="entry name" value="PH_domain"/>
</dbReference>
<keyword evidence="6" id="KW-0862">Zinc</keyword>
<dbReference type="Pfam" id="PF00071">
    <property type="entry name" value="Ras"/>
    <property type="match status" value="1"/>
</dbReference>
<evidence type="ECO:0000259" key="13">
    <source>
        <dbReference type="PROSITE" id="PS50115"/>
    </source>
</evidence>
<dbReference type="PROSITE" id="PS50003">
    <property type="entry name" value="PH_DOMAIN"/>
    <property type="match status" value="1"/>
</dbReference>
<name>A0AAN9T9F6_9HEMI</name>
<feature type="domain" description="PH" evidence="12">
    <location>
        <begin position="401"/>
        <end position="603"/>
    </location>
</feature>
<dbReference type="PRINTS" id="PR00405">
    <property type="entry name" value="REVINTRACTNG"/>
</dbReference>
<evidence type="ECO:0000256" key="6">
    <source>
        <dbReference type="ARBA" id="ARBA00022833"/>
    </source>
</evidence>
<dbReference type="InterPro" id="IPR001806">
    <property type="entry name" value="Small_GTPase"/>
</dbReference>
<proteinExistence type="inferred from homology"/>
<dbReference type="InterPro" id="IPR027417">
    <property type="entry name" value="P-loop_NTPase"/>
</dbReference>
<dbReference type="CDD" id="cd04103">
    <property type="entry name" value="Centaurin_gamma"/>
    <property type="match status" value="1"/>
</dbReference>
<dbReference type="AlphaFoldDB" id="A0AAN9T9F6"/>
<dbReference type="PROSITE" id="PS51421">
    <property type="entry name" value="RAS"/>
    <property type="match status" value="1"/>
</dbReference>
<dbReference type="SUPFAM" id="SSF50729">
    <property type="entry name" value="PH domain-like"/>
    <property type="match status" value="1"/>
</dbReference>
<protein>
    <recommendedName>
        <fullName evidence="16">Centaurin-gamma-1A</fullName>
    </recommendedName>
</protein>
<dbReference type="Gene3D" id="2.30.29.30">
    <property type="entry name" value="Pleckstrin-homology domain (PH domain)/Phosphotyrosine-binding domain (PTB)"/>
    <property type="match status" value="1"/>
</dbReference>
<dbReference type="PANTHER" id="PTHR45819">
    <property type="entry name" value="CENTAURIN-GAMMA-1A"/>
    <property type="match status" value="1"/>
</dbReference>
<feature type="region of interest" description="Disordered" evidence="11">
    <location>
        <begin position="535"/>
        <end position="559"/>
    </location>
</feature>
<reference evidence="14 15" key="1">
    <citation type="submission" date="2024-03" db="EMBL/GenBank/DDBJ databases">
        <title>Adaptation during the transition from Ophiocordyceps entomopathogen to insect associate is accompanied by gene loss and intensified selection.</title>
        <authorList>
            <person name="Ward C.M."/>
            <person name="Onetto C.A."/>
            <person name="Borneman A.R."/>
        </authorList>
    </citation>
    <scope>NUCLEOTIDE SEQUENCE [LARGE SCALE GENOMIC DNA]</scope>
    <source>
        <strain evidence="14">AWRI1</strain>
        <tissue evidence="14">Single Adult Female</tissue>
    </source>
</reference>
<dbReference type="PROSITE" id="PS50115">
    <property type="entry name" value="ARFGAP"/>
    <property type="match status" value="1"/>
</dbReference>
<dbReference type="GO" id="GO:0005096">
    <property type="term" value="F:GTPase activator activity"/>
    <property type="evidence" value="ECO:0007669"/>
    <property type="project" value="UniProtKB-KW"/>
</dbReference>
<dbReference type="Gene3D" id="3.40.50.300">
    <property type="entry name" value="P-loop containing nucleotide triphosphate hydrolases"/>
    <property type="match status" value="1"/>
</dbReference>
<dbReference type="SMART" id="SM00174">
    <property type="entry name" value="RHO"/>
    <property type="match status" value="1"/>
</dbReference>